<gene>
    <name evidence="1" type="ORF">MBJ925_LOCUS15776</name>
    <name evidence="2" type="ORF">SMN809_LOCUS55757</name>
</gene>
<accession>A0A816QXF5</accession>
<evidence type="ECO:0000313" key="1">
    <source>
        <dbReference type="EMBL" id="CAF2065878.1"/>
    </source>
</evidence>
<dbReference type="Proteomes" id="UP000676336">
    <property type="component" value="Unassembled WGS sequence"/>
</dbReference>
<protein>
    <submittedName>
        <fullName evidence="1">Uncharacterized protein</fullName>
    </submittedName>
</protein>
<name>A0A816QXF5_9BILA</name>
<organism evidence="1 3">
    <name type="scientific">Rotaria magnacalcarata</name>
    <dbReference type="NCBI Taxonomy" id="392030"/>
    <lineage>
        <taxon>Eukaryota</taxon>
        <taxon>Metazoa</taxon>
        <taxon>Spiralia</taxon>
        <taxon>Gnathifera</taxon>
        <taxon>Rotifera</taxon>
        <taxon>Eurotatoria</taxon>
        <taxon>Bdelloidea</taxon>
        <taxon>Philodinida</taxon>
        <taxon>Philodinidae</taxon>
        <taxon>Rotaria</taxon>
    </lineage>
</organism>
<feature type="non-terminal residue" evidence="1">
    <location>
        <position position="1"/>
    </location>
</feature>
<dbReference type="EMBL" id="CAJOBI010197770">
    <property type="protein sequence ID" value="CAF4981638.1"/>
    <property type="molecule type" value="Genomic_DNA"/>
</dbReference>
<evidence type="ECO:0000313" key="3">
    <source>
        <dbReference type="Proteomes" id="UP000663824"/>
    </source>
</evidence>
<dbReference type="AlphaFoldDB" id="A0A816QXF5"/>
<proteinExistence type="predicted"/>
<sequence length="68" mass="7985">IFICQIIMTNKSLVPKSTIDYPWAKTIEEIANYYNVDEEIGLSEERVNEDIQIYEPNGKSYTCIYNIF</sequence>
<comment type="caution">
    <text evidence="1">The sequence shown here is derived from an EMBL/GenBank/DDBJ whole genome shotgun (WGS) entry which is preliminary data.</text>
</comment>
<dbReference type="Proteomes" id="UP000663824">
    <property type="component" value="Unassembled WGS sequence"/>
</dbReference>
<evidence type="ECO:0000313" key="2">
    <source>
        <dbReference type="EMBL" id="CAF4981638.1"/>
    </source>
</evidence>
<dbReference type="EMBL" id="CAJNRE010007507">
    <property type="protein sequence ID" value="CAF2065878.1"/>
    <property type="molecule type" value="Genomic_DNA"/>
</dbReference>
<reference evidence="1" key="1">
    <citation type="submission" date="2021-02" db="EMBL/GenBank/DDBJ databases">
        <authorList>
            <person name="Nowell W R."/>
        </authorList>
    </citation>
    <scope>NUCLEOTIDE SEQUENCE</scope>
</reference>